<sequence>YIKDKLSEICGGSGTDDIQNSMFDFKLILLGTCTSKTVVFCSVSCKRRGRAHFHLVECKGGLKCLQHLLNDKAIHSTETYFNAPEVPSEKIYDDKVLCSAYWFNKKWIPPVNEAAGNGERLCNTYCAEHVERDKNKNVVKGSAKGFCTLNAWHSGDHVFQCQDIHYVLELYPGIDVCFVIDTTGSMSQYFEKVKKAIIRVIEDNKIYLQNLGKNTSDFRFAVVGCRDHEPEEVMYSSQKQCQARINNNEICNRPHFALCLHCQNLLCPECLNNSPCLSLLCLFVKLLAGCVTHIRWFCNRCLRLLADGGKSSEFIIDTFIHGVICDTCWAPSLSVFLILCRESLFQFSLVTWELQKITDIKLNDIYLFSSLKLHTNDLYHMHGICGYIERRSLLPPWNITEKWKIKNIIEENDYGILCIRSNTYCIGAGIRGDYQHECGRIDTYDNNMIRLCRGLNLTITSNVINIIYRLIPFENDKRLFCDSYTRATWLNKKNEMNKCVKY</sequence>
<gene>
    <name evidence="1" type="ORF">GPM918_LOCUS31515</name>
    <name evidence="2" type="ORF">SRO942_LOCUS32160</name>
</gene>
<dbReference type="Gene3D" id="3.40.50.410">
    <property type="entry name" value="von Willebrand factor, type A domain"/>
    <property type="match status" value="1"/>
</dbReference>
<dbReference type="AlphaFoldDB" id="A0A815IBI1"/>
<feature type="non-terminal residue" evidence="1">
    <location>
        <position position="1"/>
    </location>
</feature>
<name>A0A815IBI1_9BILA</name>
<evidence type="ECO:0000313" key="3">
    <source>
        <dbReference type="Proteomes" id="UP000663829"/>
    </source>
</evidence>
<organism evidence="1 3">
    <name type="scientific">Didymodactylos carnosus</name>
    <dbReference type="NCBI Taxonomy" id="1234261"/>
    <lineage>
        <taxon>Eukaryota</taxon>
        <taxon>Metazoa</taxon>
        <taxon>Spiralia</taxon>
        <taxon>Gnathifera</taxon>
        <taxon>Rotifera</taxon>
        <taxon>Eurotatoria</taxon>
        <taxon>Bdelloidea</taxon>
        <taxon>Philodinida</taxon>
        <taxon>Philodinidae</taxon>
        <taxon>Didymodactylos</taxon>
    </lineage>
</organism>
<dbReference type="OrthoDB" id="20889at2759"/>
<comment type="caution">
    <text evidence="1">The sequence shown here is derived from an EMBL/GenBank/DDBJ whole genome shotgun (WGS) entry which is preliminary data.</text>
</comment>
<dbReference type="Proteomes" id="UP000663829">
    <property type="component" value="Unassembled WGS sequence"/>
</dbReference>
<accession>A0A815IBI1</accession>
<dbReference type="SUPFAM" id="SSF53300">
    <property type="entry name" value="vWA-like"/>
    <property type="match status" value="1"/>
</dbReference>
<evidence type="ECO:0000313" key="1">
    <source>
        <dbReference type="EMBL" id="CAF1363867.1"/>
    </source>
</evidence>
<dbReference type="InterPro" id="IPR036465">
    <property type="entry name" value="vWFA_dom_sf"/>
</dbReference>
<dbReference type="CDD" id="cd00198">
    <property type="entry name" value="vWFA"/>
    <property type="match status" value="1"/>
</dbReference>
<proteinExistence type="predicted"/>
<dbReference type="Proteomes" id="UP000681722">
    <property type="component" value="Unassembled WGS sequence"/>
</dbReference>
<reference evidence="1" key="1">
    <citation type="submission" date="2021-02" db="EMBL/GenBank/DDBJ databases">
        <authorList>
            <person name="Nowell W R."/>
        </authorList>
    </citation>
    <scope>NUCLEOTIDE SEQUENCE</scope>
</reference>
<protein>
    <recommendedName>
        <fullName evidence="4">VWFA domain-containing protein</fullName>
    </recommendedName>
</protein>
<dbReference type="EMBL" id="CAJOBC010071611">
    <property type="protein sequence ID" value="CAF4244407.1"/>
    <property type="molecule type" value="Genomic_DNA"/>
</dbReference>
<keyword evidence="3" id="KW-1185">Reference proteome</keyword>
<evidence type="ECO:0000313" key="2">
    <source>
        <dbReference type="EMBL" id="CAF4244407.1"/>
    </source>
</evidence>
<evidence type="ECO:0008006" key="4">
    <source>
        <dbReference type="Google" id="ProtNLM"/>
    </source>
</evidence>
<dbReference type="EMBL" id="CAJNOQ010015561">
    <property type="protein sequence ID" value="CAF1363867.1"/>
    <property type="molecule type" value="Genomic_DNA"/>
</dbReference>